<dbReference type="SUPFAM" id="SSF75217">
    <property type="entry name" value="alpha/beta knot"/>
    <property type="match status" value="1"/>
</dbReference>
<dbReference type="PANTHER" id="PTHR30027:SF3">
    <property type="entry name" value="16S RRNA (URACIL(1498)-N(3))-METHYLTRANSFERASE"/>
    <property type="match status" value="1"/>
</dbReference>
<evidence type="ECO:0000259" key="14">
    <source>
        <dbReference type="Pfam" id="PF20260"/>
    </source>
</evidence>
<dbReference type="NCBIfam" id="TIGR00046">
    <property type="entry name" value="RsmE family RNA methyltransferase"/>
    <property type="match status" value="1"/>
</dbReference>
<organism evidence="15 16">
    <name type="scientific">Massilia litorea</name>
    <dbReference type="NCBI Taxonomy" id="2769491"/>
    <lineage>
        <taxon>Bacteria</taxon>
        <taxon>Pseudomonadati</taxon>
        <taxon>Pseudomonadota</taxon>
        <taxon>Betaproteobacteria</taxon>
        <taxon>Burkholderiales</taxon>
        <taxon>Oxalobacteraceae</taxon>
        <taxon>Telluria group</taxon>
        <taxon>Massilia</taxon>
    </lineage>
</organism>
<evidence type="ECO:0000256" key="9">
    <source>
        <dbReference type="ARBA" id="ARBA00022691"/>
    </source>
</evidence>
<comment type="function">
    <text evidence="10 12">Specifically methylates the N3 position of the uracil ring of uridine 1498 (m3U1498) in 16S rRNA. Acts on the fully assembled 30S ribosomal subunit.</text>
</comment>
<dbReference type="Gene3D" id="3.40.1280.10">
    <property type="match status" value="1"/>
</dbReference>
<dbReference type="InterPro" id="IPR046887">
    <property type="entry name" value="RsmE_PUA-like"/>
</dbReference>
<evidence type="ECO:0000313" key="15">
    <source>
        <dbReference type="EMBL" id="QOL49836.1"/>
    </source>
</evidence>
<comment type="similarity">
    <text evidence="2 12">Belongs to the RNA methyltransferase RsmE family.</text>
</comment>
<proteinExistence type="inferred from homology"/>
<evidence type="ECO:0000256" key="5">
    <source>
        <dbReference type="ARBA" id="ARBA00022490"/>
    </source>
</evidence>
<keyword evidence="9 12" id="KW-0949">S-adenosyl-L-methionine</keyword>
<dbReference type="CDD" id="cd18084">
    <property type="entry name" value="RsmE-like"/>
    <property type="match status" value="1"/>
</dbReference>
<keyword evidence="6 12" id="KW-0698">rRNA processing</keyword>
<dbReference type="GO" id="GO:0070042">
    <property type="term" value="F:rRNA (uridine-N3-)-methyltransferase activity"/>
    <property type="evidence" value="ECO:0007669"/>
    <property type="project" value="TreeGrafter"/>
</dbReference>
<name>A0A7L9U704_9BURK</name>
<dbReference type="RefSeq" id="WP_193686861.1">
    <property type="nucleotide sequence ID" value="NZ_CP062941.1"/>
</dbReference>
<evidence type="ECO:0000313" key="16">
    <source>
        <dbReference type="Proteomes" id="UP000593875"/>
    </source>
</evidence>
<dbReference type="GO" id="GO:0070475">
    <property type="term" value="P:rRNA base methylation"/>
    <property type="evidence" value="ECO:0007669"/>
    <property type="project" value="TreeGrafter"/>
</dbReference>
<keyword evidence="8 12" id="KW-0808">Transferase</keyword>
<keyword evidence="16" id="KW-1185">Reference proteome</keyword>
<protein>
    <recommendedName>
        <fullName evidence="4 12">Ribosomal RNA small subunit methyltransferase E</fullName>
        <ecNumber evidence="3 12">2.1.1.193</ecNumber>
    </recommendedName>
</protein>
<evidence type="ECO:0000256" key="7">
    <source>
        <dbReference type="ARBA" id="ARBA00022603"/>
    </source>
</evidence>
<dbReference type="InterPro" id="IPR029028">
    <property type="entry name" value="Alpha/beta_knot_MTases"/>
</dbReference>
<evidence type="ECO:0000256" key="10">
    <source>
        <dbReference type="ARBA" id="ARBA00025699"/>
    </source>
</evidence>
<keyword evidence="7 12" id="KW-0489">Methyltransferase</keyword>
<evidence type="ECO:0000256" key="6">
    <source>
        <dbReference type="ARBA" id="ARBA00022552"/>
    </source>
</evidence>
<feature type="domain" description="Ribosomal RNA small subunit methyltransferase E methyltransferase" evidence="13">
    <location>
        <begin position="72"/>
        <end position="234"/>
    </location>
</feature>
<reference evidence="15 16" key="1">
    <citation type="submission" date="2020-10" db="EMBL/GenBank/DDBJ databases">
        <title>Genome sequencing of Massilia sp. LPB0304.</title>
        <authorList>
            <person name="Kim J."/>
        </authorList>
    </citation>
    <scope>NUCLEOTIDE SEQUENCE [LARGE SCALE GENOMIC DNA]</scope>
    <source>
        <strain evidence="15 16">LPB0304</strain>
    </source>
</reference>
<evidence type="ECO:0000256" key="8">
    <source>
        <dbReference type="ARBA" id="ARBA00022679"/>
    </source>
</evidence>
<evidence type="ECO:0000256" key="1">
    <source>
        <dbReference type="ARBA" id="ARBA00004496"/>
    </source>
</evidence>
<dbReference type="InterPro" id="IPR006700">
    <property type="entry name" value="RsmE"/>
</dbReference>
<comment type="catalytic activity">
    <reaction evidence="11 12">
        <text>uridine(1498) in 16S rRNA + S-adenosyl-L-methionine = N(3)-methyluridine(1498) in 16S rRNA + S-adenosyl-L-homocysteine + H(+)</text>
        <dbReference type="Rhea" id="RHEA:42920"/>
        <dbReference type="Rhea" id="RHEA-COMP:10283"/>
        <dbReference type="Rhea" id="RHEA-COMP:10284"/>
        <dbReference type="ChEBI" id="CHEBI:15378"/>
        <dbReference type="ChEBI" id="CHEBI:57856"/>
        <dbReference type="ChEBI" id="CHEBI:59789"/>
        <dbReference type="ChEBI" id="CHEBI:65315"/>
        <dbReference type="ChEBI" id="CHEBI:74502"/>
        <dbReference type="EC" id="2.1.1.193"/>
    </reaction>
</comment>
<gene>
    <name evidence="15" type="ORF">LPB04_00405</name>
</gene>
<sequence length="241" mass="25633">MPRFYCPQPLATGAVVDLPEAVAHHLHVVRMQPGDALTLFDGRGGQYRASLAEIGKKRASALVEEHQALEAELPYALTLAQGLPEGSKMDWIIEKAVELGIAAIQPLAAQRSVVRLSGERLDKRQAHWQGVIVAASEQCGRNRLAQLAPLADFERFIGQPEAQPRILFSPRATQSLAGWARAAGPQAVTLLVGPEGGFSDEEEQAAIGAGALALSLGPRVLRTETAGLAAVAALNALWGQF</sequence>
<evidence type="ECO:0000256" key="3">
    <source>
        <dbReference type="ARBA" id="ARBA00012328"/>
    </source>
</evidence>
<dbReference type="PIRSF" id="PIRSF015601">
    <property type="entry name" value="MTase_slr0722"/>
    <property type="match status" value="1"/>
</dbReference>
<feature type="domain" description="Ribosomal RNA small subunit methyltransferase E PUA-like" evidence="14">
    <location>
        <begin position="18"/>
        <end position="62"/>
    </location>
</feature>
<dbReference type="SUPFAM" id="SSF88697">
    <property type="entry name" value="PUA domain-like"/>
    <property type="match status" value="1"/>
</dbReference>
<dbReference type="InterPro" id="IPR015947">
    <property type="entry name" value="PUA-like_sf"/>
</dbReference>
<accession>A0A7L9U704</accession>
<evidence type="ECO:0000256" key="4">
    <source>
        <dbReference type="ARBA" id="ARBA00013673"/>
    </source>
</evidence>
<dbReference type="InterPro" id="IPR029026">
    <property type="entry name" value="tRNA_m1G_MTases_N"/>
</dbReference>
<keyword evidence="5 12" id="KW-0963">Cytoplasm</keyword>
<dbReference type="Gene3D" id="2.40.240.20">
    <property type="entry name" value="Hypothetical PUA domain-like, domain 1"/>
    <property type="match status" value="1"/>
</dbReference>
<evidence type="ECO:0000256" key="11">
    <source>
        <dbReference type="ARBA" id="ARBA00047944"/>
    </source>
</evidence>
<comment type="subcellular location">
    <subcellularLocation>
        <location evidence="1 12">Cytoplasm</location>
    </subcellularLocation>
</comment>
<dbReference type="EMBL" id="CP062941">
    <property type="protein sequence ID" value="QOL49836.1"/>
    <property type="molecule type" value="Genomic_DNA"/>
</dbReference>
<dbReference type="EC" id="2.1.1.193" evidence="3 12"/>
<dbReference type="KEGG" id="mlir:LPB04_00405"/>
<dbReference type="Pfam" id="PF20260">
    <property type="entry name" value="PUA_4"/>
    <property type="match status" value="1"/>
</dbReference>
<dbReference type="NCBIfam" id="NF008692">
    <property type="entry name" value="PRK11713.1-5"/>
    <property type="match status" value="1"/>
</dbReference>
<evidence type="ECO:0000256" key="2">
    <source>
        <dbReference type="ARBA" id="ARBA00005528"/>
    </source>
</evidence>
<dbReference type="InterPro" id="IPR046886">
    <property type="entry name" value="RsmE_MTase_dom"/>
</dbReference>
<dbReference type="PANTHER" id="PTHR30027">
    <property type="entry name" value="RIBOSOMAL RNA SMALL SUBUNIT METHYLTRANSFERASE E"/>
    <property type="match status" value="1"/>
</dbReference>
<dbReference type="Pfam" id="PF04452">
    <property type="entry name" value="Methyltrans_RNA"/>
    <property type="match status" value="1"/>
</dbReference>
<dbReference type="Proteomes" id="UP000593875">
    <property type="component" value="Chromosome"/>
</dbReference>
<evidence type="ECO:0000256" key="12">
    <source>
        <dbReference type="PIRNR" id="PIRNR015601"/>
    </source>
</evidence>
<evidence type="ECO:0000259" key="13">
    <source>
        <dbReference type="Pfam" id="PF04452"/>
    </source>
</evidence>
<dbReference type="AlphaFoldDB" id="A0A7L9U704"/>
<dbReference type="GO" id="GO:0005737">
    <property type="term" value="C:cytoplasm"/>
    <property type="evidence" value="ECO:0007669"/>
    <property type="project" value="UniProtKB-SubCell"/>
</dbReference>